<organism evidence="3 4">
    <name type="scientific">Cucurbitaria berberidis CBS 394.84</name>
    <dbReference type="NCBI Taxonomy" id="1168544"/>
    <lineage>
        <taxon>Eukaryota</taxon>
        <taxon>Fungi</taxon>
        <taxon>Dikarya</taxon>
        <taxon>Ascomycota</taxon>
        <taxon>Pezizomycotina</taxon>
        <taxon>Dothideomycetes</taxon>
        <taxon>Pleosporomycetidae</taxon>
        <taxon>Pleosporales</taxon>
        <taxon>Pleosporineae</taxon>
        <taxon>Cucurbitariaceae</taxon>
        <taxon>Cucurbitaria</taxon>
    </lineage>
</organism>
<dbReference type="Proteomes" id="UP000800039">
    <property type="component" value="Unassembled WGS sequence"/>
</dbReference>
<dbReference type="AlphaFoldDB" id="A0A9P4L554"/>
<dbReference type="OrthoDB" id="630895at2759"/>
<feature type="transmembrane region" description="Helical" evidence="2">
    <location>
        <begin position="218"/>
        <end position="242"/>
    </location>
</feature>
<feature type="compositionally biased region" description="Basic and acidic residues" evidence="1">
    <location>
        <begin position="311"/>
        <end position="324"/>
    </location>
</feature>
<proteinExistence type="predicted"/>
<keyword evidence="2" id="KW-1133">Transmembrane helix</keyword>
<feature type="compositionally biased region" description="Polar residues" evidence="1">
    <location>
        <begin position="279"/>
        <end position="295"/>
    </location>
</feature>
<comment type="caution">
    <text evidence="3">The sequence shown here is derived from an EMBL/GenBank/DDBJ whole genome shotgun (WGS) entry which is preliminary data.</text>
</comment>
<feature type="transmembrane region" description="Helical" evidence="2">
    <location>
        <begin position="170"/>
        <end position="198"/>
    </location>
</feature>
<keyword evidence="4" id="KW-1185">Reference proteome</keyword>
<dbReference type="GeneID" id="63847658"/>
<name>A0A9P4L554_9PLEO</name>
<gene>
    <name evidence="3" type="ORF">K460DRAFT_318818</name>
</gene>
<protein>
    <submittedName>
        <fullName evidence="3">Uncharacterized protein</fullName>
    </submittedName>
</protein>
<evidence type="ECO:0000256" key="2">
    <source>
        <dbReference type="SAM" id="Phobius"/>
    </source>
</evidence>
<dbReference type="EMBL" id="ML976618">
    <property type="protein sequence ID" value="KAF1841628.1"/>
    <property type="molecule type" value="Genomic_DNA"/>
</dbReference>
<reference evidence="3" key="1">
    <citation type="submission" date="2020-01" db="EMBL/GenBank/DDBJ databases">
        <authorList>
            <consortium name="DOE Joint Genome Institute"/>
            <person name="Haridas S."/>
            <person name="Albert R."/>
            <person name="Binder M."/>
            <person name="Bloem J."/>
            <person name="Labutti K."/>
            <person name="Salamov A."/>
            <person name="Andreopoulos B."/>
            <person name="Baker S.E."/>
            <person name="Barry K."/>
            <person name="Bills G."/>
            <person name="Bluhm B.H."/>
            <person name="Cannon C."/>
            <person name="Castanera R."/>
            <person name="Culley D.E."/>
            <person name="Daum C."/>
            <person name="Ezra D."/>
            <person name="Gonzalez J.B."/>
            <person name="Henrissat B."/>
            <person name="Kuo A."/>
            <person name="Liang C."/>
            <person name="Lipzen A."/>
            <person name="Lutzoni F."/>
            <person name="Magnuson J."/>
            <person name="Mondo S."/>
            <person name="Nolan M."/>
            <person name="Ohm R."/>
            <person name="Pangilinan J."/>
            <person name="Park H.-J."/>
            <person name="Ramirez L."/>
            <person name="Alfaro M."/>
            <person name="Sun H."/>
            <person name="Tritt A."/>
            <person name="Yoshinaga Y."/>
            <person name="Zwiers L.-H."/>
            <person name="Turgeon B.G."/>
            <person name="Goodwin S.B."/>
            <person name="Spatafora J.W."/>
            <person name="Crous P.W."/>
            <person name="Grigoriev I.V."/>
        </authorList>
    </citation>
    <scope>NUCLEOTIDE SEQUENCE</scope>
    <source>
        <strain evidence="3">CBS 394.84</strain>
    </source>
</reference>
<keyword evidence="2" id="KW-0472">Membrane</keyword>
<sequence length="332" mass="37165">MSEQARFPTPITAQAVEQRTSLAYSWLRYALAVVTVPYRRAFKLYTWQPLKKLRAANGDRNVLIPLVKTWKVDKYEELHSVQVAASFCGAAIIASLSWSRTANAHWSADALWSSALVCAIFAIITSIQSKSILDDLPMGEQLDESLAVSEVERMQRTILRYKKTPGIKHWAMLFIWQFPSMTMAYSWSTYLGGLTVYVCTPFVQELPWQARHKAVEQIAVTYLAVAFVCLVTYIFSTIFVYIGEKDHEKSANSSPASIQSTCANTIDLENGMEATNASLQASVQGSKEGSSNSREGNPIEMTRSKGSISLEQEKRLKQHGERSGRAGRQLLY</sequence>
<feature type="region of interest" description="Disordered" evidence="1">
    <location>
        <begin position="279"/>
        <end position="332"/>
    </location>
</feature>
<evidence type="ECO:0000313" key="4">
    <source>
        <dbReference type="Proteomes" id="UP000800039"/>
    </source>
</evidence>
<evidence type="ECO:0000313" key="3">
    <source>
        <dbReference type="EMBL" id="KAF1841628.1"/>
    </source>
</evidence>
<dbReference type="RefSeq" id="XP_040784191.1">
    <property type="nucleotide sequence ID" value="XM_040930406.1"/>
</dbReference>
<keyword evidence="2" id="KW-0812">Transmembrane</keyword>
<evidence type="ECO:0000256" key="1">
    <source>
        <dbReference type="SAM" id="MobiDB-lite"/>
    </source>
</evidence>
<accession>A0A9P4L554</accession>
<feature type="transmembrane region" description="Helical" evidence="2">
    <location>
        <begin position="110"/>
        <end position="127"/>
    </location>
</feature>